<reference evidence="2" key="1">
    <citation type="journal article" date="2023" name="GigaByte">
        <title>Genome assembly of the bearded iris, Iris pallida Lam.</title>
        <authorList>
            <person name="Bruccoleri R.E."/>
            <person name="Oakeley E.J."/>
            <person name="Faust A.M.E."/>
            <person name="Altorfer M."/>
            <person name="Dessus-Babus S."/>
            <person name="Burckhardt D."/>
            <person name="Oertli M."/>
            <person name="Naumann U."/>
            <person name="Petersen F."/>
            <person name="Wong J."/>
        </authorList>
    </citation>
    <scope>NUCLEOTIDE SEQUENCE</scope>
    <source>
        <strain evidence="2">GSM-AAB239-AS_SAM_17_03QT</strain>
    </source>
</reference>
<keyword evidence="3" id="KW-1185">Reference proteome</keyword>
<evidence type="ECO:0000313" key="3">
    <source>
        <dbReference type="Proteomes" id="UP001140949"/>
    </source>
</evidence>
<organism evidence="2 3">
    <name type="scientific">Iris pallida</name>
    <name type="common">Sweet iris</name>
    <dbReference type="NCBI Taxonomy" id="29817"/>
    <lineage>
        <taxon>Eukaryota</taxon>
        <taxon>Viridiplantae</taxon>
        <taxon>Streptophyta</taxon>
        <taxon>Embryophyta</taxon>
        <taxon>Tracheophyta</taxon>
        <taxon>Spermatophyta</taxon>
        <taxon>Magnoliopsida</taxon>
        <taxon>Liliopsida</taxon>
        <taxon>Asparagales</taxon>
        <taxon>Iridaceae</taxon>
        <taxon>Iridoideae</taxon>
        <taxon>Irideae</taxon>
        <taxon>Iris</taxon>
    </lineage>
</organism>
<gene>
    <name evidence="2" type="ORF">M6B38_368150</name>
</gene>
<sequence>MGIRSDLVRKGARRTRGRPRAVRGGGTEKERETARSCLRGAHRRRDQFVMEGS</sequence>
<dbReference type="AlphaFoldDB" id="A0AAX6GFD3"/>
<feature type="region of interest" description="Disordered" evidence="1">
    <location>
        <begin position="1"/>
        <end position="35"/>
    </location>
</feature>
<feature type="compositionally biased region" description="Basic residues" evidence="1">
    <location>
        <begin position="10"/>
        <end position="21"/>
    </location>
</feature>
<comment type="caution">
    <text evidence="2">The sequence shown here is derived from an EMBL/GenBank/DDBJ whole genome shotgun (WGS) entry which is preliminary data.</text>
</comment>
<evidence type="ECO:0000256" key="1">
    <source>
        <dbReference type="SAM" id="MobiDB-lite"/>
    </source>
</evidence>
<reference evidence="2" key="2">
    <citation type="submission" date="2023-04" db="EMBL/GenBank/DDBJ databases">
        <authorList>
            <person name="Bruccoleri R.E."/>
            <person name="Oakeley E.J."/>
            <person name="Faust A.-M."/>
            <person name="Dessus-Babus S."/>
            <person name="Altorfer M."/>
            <person name="Burckhardt D."/>
            <person name="Oertli M."/>
            <person name="Naumann U."/>
            <person name="Petersen F."/>
            <person name="Wong J."/>
        </authorList>
    </citation>
    <scope>NUCLEOTIDE SEQUENCE</scope>
    <source>
        <strain evidence="2">GSM-AAB239-AS_SAM_17_03QT</strain>
        <tissue evidence="2">Leaf</tissue>
    </source>
</reference>
<name>A0AAX6GFD3_IRIPA</name>
<protein>
    <submittedName>
        <fullName evidence="2">Uncharacterized protein</fullName>
    </submittedName>
</protein>
<evidence type="ECO:0000313" key="2">
    <source>
        <dbReference type="EMBL" id="KAJ6827203.1"/>
    </source>
</evidence>
<proteinExistence type="predicted"/>
<dbReference type="EMBL" id="JANAVB010020400">
    <property type="protein sequence ID" value="KAJ6827203.1"/>
    <property type="molecule type" value="Genomic_DNA"/>
</dbReference>
<accession>A0AAX6GFD3</accession>
<dbReference type="Proteomes" id="UP001140949">
    <property type="component" value="Unassembled WGS sequence"/>
</dbReference>